<evidence type="ECO:0000256" key="1">
    <source>
        <dbReference type="ARBA" id="ARBA00004141"/>
    </source>
</evidence>
<dbReference type="PANTHER" id="PTHR31082">
    <property type="entry name" value="PHEROMONE-REGULATED MEMBRANE PROTEIN 10"/>
    <property type="match status" value="1"/>
</dbReference>
<dbReference type="Pfam" id="PF06738">
    <property type="entry name" value="ThrE"/>
    <property type="match status" value="1"/>
</dbReference>
<feature type="transmembrane region" description="Helical" evidence="7">
    <location>
        <begin position="295"/>
        <end position="317"/>
    </location>
</feature>
<dbReference type="InterPro" id="IPR010619">
    <property type="entry name" value="ThrE-like_N"/>
</dbReference>
<feature type="transmembrane region" description="Helical" evidence="7">
    <location>
        <begin position="441"/>
        <end position="465"/>
    </location>
</feature>
<name>A0A8T0H5Q1_CERPU</name>
<dbReference type="GO" id="GO:0022857">
    <property type="term" value="F:transmembrane transporter activity"/>
    <property type="evidence" value="ECO:0007669"/>
    <property type="project" value="InterPro"/>
</dbReference>
<dbReference type="AlphaFoldDB" id="A0A8T0H5Q1"/>
<keyword evidence="2 7" id="KW-0812">Transmembrane</keyword>
<feature type="transmembrane region" description="Helical" evidence="7">
    <location>
        <begin position="206"/>
        <end position="222"/>
    </location>
</feature>
<organism evidence="10 11">
    <name type="scientific">Ceratodon purpureus</name>
    <name type="common">Fire moss</name>
    <name type="synonym">Dicranum purpureum</name>
    <dbReference type="NCBI Taxonomy" id="3225"/>
    <lineage>
        <taxon>Eukaryota</taxon>
        <taxon>Viridiplantae</taxon>
        <taxon>Streptophyta</taxon>
        <taxon>Embryophyta</taxon>
        <taxon>Bryophyta</taxon>
        <taxon>Bryophytina</taxon>
        <taxon>Bryopsida</taxon>
        <taxon>Dicranidae</taxon>
        <taxon>Pseudoditrichales</taxon>
        <taxon>Ditrichaceae</taxon>
        <taxon>Ceratodon</taxon>
    </lineage>
</organism>
<dbReference type="EMBL" id="CM026428">
    <property type="protein sequence ID" value="KAG0566580.1"/>
    <property type="molecule type" value="Genomic_DNA"/>
</dbReference>
<dbReference type="InterPro" id="IPR051361">
    <property type="entry name" value="ThrE/Ser_Exporter"/>
</dbReference>
<comment type="caution">
    <text evidence="10">The sequence shown here is derived from an EMBL/GenBank/DDBJ whole genome shotgun (WGS) entry which is preliminary data.</text>
</comment>
<evidence type="ECO:0000256" key="2">
    <source>
        <dbReference type="ARBA" id="ARBA00022692"/>
    </source>
</evidence>
<feature type="transmembrane region" description="Helical" evidence="7">
    <location>
        <begin position="407"/>
        <end position="429"/>
    </location>
</feature>
<dbReference type="OrthoDB" id="2017253at2759"/>
<feature type="domain" description="Threonine/Serine exporter ThrE" evidence="9">
    <location>
        <begin position="345"/>
        <end position="463"/>
    </location>
</feature>
<gene>
    <name evidence="10" type="ORF">KC19_7G074300</name>
</gene>
<comment type="similarity">
    <text evidence="5">Belongs to the ThrE exporter (TC 2.A.79) family.</text>
</comment>
<reference evidence="10" key="1">
    <citation type="submission" date="2020-06" db="EMBL/GenBank/DDBJ databases">
        <title>WGS assembly of Ceratodon purpureus strain R40.</title>
        <authorList>
            <person name="Carey S.B."/>
            <person name="Jenkins J."/>
            <person name="Shu S."/>
            <person name="Lovell J.T."/>
            <person name="Sreedasyam A."/>
            <person name="Maumus F."/>
            <person name="Tiley G.P."/>
            <person name="Fernandez-Pozo N."/>
            <person name="Barry K."/>
            <person name="Chen C."/>
            <person name="Wang M."/>
            <person name="Lipzen A."/>
            <person name="Daum C."/>
            <person name="Saski C.A."/>
            <person name="Payton A.C."/>
            <person name="Mcbreen J.C."/>
            <person name="Conrad R.E."/>
            <person name="Kollar L.M."/>
            <person name="Olsson S."/>
            <person name="Huttunen S."/>
            <person name="Landis J.B."/>
            <person name="Wickett N.J."/>
            <person name="Johnson M.G."/>
            <person name="Rensing S.A."/>
            <person name="Grimwood J."/>
            <person name="Schmutz J."/>
            <person name="Mcdaniel S.F."/>
        </authorList>
    </citation>
    <scope>NUCLEOTIDE SEQUENCE</scope>
    <source>
        <strain evidence="10">R40</strain>
    </source>
</reference>
<dbReference type="Pfam" id="PF12821">
    <property type="entry name" value="ThrE_2"/>
    <property type="match status" value="1"/>
</dbReference>
<comment type="subcellular location">
    <subcellularLocation>
        <location evidence="1">Membrane</location>
        <topology evidence="1">Multi-pass membrane protein</topology>
    </subcellularLocation>
</comment>
<evidence type="ECO:0000256" key="7">
    <source>
        <dbReference type="SAM" id="Phobius"/>
    </source>
</evidence>
<feature type="compositionally biased region" description="Low complexity" evidence="6">
    <location>
        <begin position="472"/>
        <end position="482"/>
    </location>
</feature>
<feature type="transmembrane region" description="Helical" evidence="7">
    <location>
        <begin position="338"/>
        <end position="356"/>
    </location>
</feature>
<evidence type="ECO:0000256" key="6">
    <source>
        <dbReference type="SAM" id="MobiDB-lite"/>
    </source>
</evidence>
<evidence type="ECO:0008006" key="12">
    <source>
        <dbReference type="Google" id="ProtNLM"/>
    </source>
</evidence>
<feature type="transmembrane region" description="Helical" evidence="7">
    <location>
        <begin position="228"/>
        <end position="245"/>
    </location>
</feature>
<proteinExistence type="inferred from homology"/>
<accession>A0A8T0H5Q1</accession>
<dbReference type="PANTHER" id="PTHR31082:SF4">
    <property type="entry name" value="PHEROMONE-REGULATED MEMBRANE PROTEIN 10"/>
    <property type="match status" value="1"/>
</dbReference>
<dbReference type="InterPro" id="IPR024528">
    <property type="entry name" value="ThrE_2"/>
</dbReference>
<evidence type="ECO:0000313" key="11">
    <source>
        <dbReference type="Proteomes" id="UP000822688"/>
    </source>
</evidence>
<feature type="region of interest" description="Disordered" evidence="6">
    <location>
        <begin position="471"/>
        <end position="510"/>
    </location>
</feature>
<feature type="compositionally biased region" description="Basic and acidic residues" evidence="6">
    <location>
        <begin position="484"/>
        <end position="495"/>
    </location>
</feature>
<dbReference type="Proteomes" id="UP000822688">
    <property type="component" value="Chromosome 7"/>
</dbReference>
<keyword evidence="4 7" id="KW-0472">Membrane</keyword>
<dbReference type="GO" id="GO:0016020">
    <property type="term" value="C:membrane"/>
    <property type="evidence" value="ECO:0007669"/>
    <property type="project" value="UniProtKB-SubCell"/>
</dbReference>
<evidence type="ECO:0000313" key="10">
    <source>
        <dbReference type="EMBL" id="KAG0566580.1"/>
    </source>
</evidence>
<evidence type="ECO:0000256" key="5">
    <source>
        <dbReference type="ARBA" id="ARBA00034125"/>
    </source>
</evidence>
<sequence length="510" mass="55103">MFTENLKEKLLRVAGNMEVVEGHHHTTDGSSSMSGRSRNGSVKRRRTEEEILKRMKAKPPKLISPGLRRRFIIRLAMALHSYGSSASRTEYLIDKVADKLDINANISVFPSLILLSFPGVDLNDPNQKEIHMINVEPDLDVDKLGRADELANGVGQEGAPLLLAYWRLKSIASAPPEFGKWWRLFGFALSASMSSLLFFNGSLWDALFSFFLGLVVGLLDIVSSRSGLYASVLEFTSALVVSFLARTFQVEFKSYDLCYFAMAISALVQLLPGLSLTLGVSEMVAKSHVTGTSRIMYALFSALQLGFGLAMGENLVVWAPKPVSGECISPSLPIYLKLVWFCGYTFASNVLLNARLDQWPGMAFASFVGYVVSEVTSLRLASSASSVISAFAVGITGTAYSRFTGDLPLVMVLSGILLLVPGGIGVQGVTAMLGDDVLSGMGFVFDMVIVGLSITLGLLIAKIALPSALFGSTSRSNSSSKSTLPRDLEHDKPEDAITSSDSESEEDMAI</sequence>
<protein>
    <recommendedName>
        <fullName evidence="12">Threonine/serine exporter-like N-terminal domain-containing protein</fullName>
    </recommendedName>
</protein>
<keyword evidence="11" id="KW-1185">Reference proteome</keyword>
<feature type="transmembrane region" description="Helical" evidence="7">
    <location>
        <begin position="257"/>
        <end position="275"/>
    </location>
</feature>
<feature type="region of interest" description="Disordered" evidence="6">
    <location>
        <begin position="23"/>
        <end position="46"/>
    </location>
</feature>
<evidence type="ECO:0000259" key="8">
    <source>
        <dbReference type="Pfam" id="PF06738"/>
    </source>
</evidence>
<feature type="domain" description="Threonine/serine exporter-like N-terminal" evidence="8">
    <location>
        <begin position="70"/>
        <end position="314"/>
    </location>
</feature>
<feature type="compositionally biased region" description="Low complexity" evidence="6">
    <location>
        <begin position="29"/>
        <end position="40"/>
    </location>
</feature>
<evidence type="ECO:0000256" key="3">
    <source>
        <dbReference type="ARBA" id="ARBA00022989"/>
    </source>
</evidence>
<evidence type="ECO:0000256" key="4">
    <source>
        <dbReference type="ARBA" id="ARBA00023136"/>
    </source>
</evidence>
<keyword evidence="3 7" id="KW-1133">Transmembrane helix</keyword>
<evidence type="ECO:0000259" key="9">
    <source>
        <dbReference type="Pfam" id="PF12821"/>
    </source>
</evidence>